<dbReference type="AlphaFoldDB" id="A0A845QAV3"/>
<gene>
    <name evidence="3" type="ORF">GTQ45_08305</name>
</gene>
<dbReference type="Pfam" id="PF00903">
    <property type="entry name" value="Glyoxalase"/>
    <property type="match status" value="1"/>
</dbReference>
<comment type="caution">
    <text evidence="3">The sequence shown here is derived from an EMBL/GenBank/DDBJ whole genome shotgun (WGS) entry which is preliminary data.</text>
</comment>
<accession>A0A845QAV3</accession>
<name>A0A845QAV3_9HYPH</name>
<dbReference type="InterPro" id="IPR029068">
    <property type="entry name" value="Glyas_Bleomycin-R_OHBP_Dase"/>
</dbReference>
<dbReference type="PANTHER" id="PTHR33993">
    <property type="entry name" value="GLYOXALASE-RELATED"/>
    <property type="match status" value="1"/>
</dbReference>
<protein>
    <submittedName>
        <fullName evidence="3">VOC family protein</fullName>
    </submittedName>
</protein>
<dbReference type="CDD" id="cd07247">
    <property type="entry name" value="SgaA_N_like"/>
    <property type="match status" value="1"/>
</dbReference>
<dbReference type="InterPro" id="IPR037523">
    <property type="entry name" value="VOC_core"/>
</dbReference>
<dbReference type="SUPFAM" id="SSF54593">
    <property type="entry name" value="Glyoxalase/Bleomycin resistance protein/Dihydroxybiphenyl dioxygenase"/>
    <property type="match status" value="1"/>
</dbReference>
<dbReference type="OrthoDB" id="9793039at2"/>
<dbReference type="RefSeq" id="WP_160587647.1">
    <property type="nucleotide sequence ID" value="NZ_BMHN01000001.1"/>
</dbReference>
<evidence type="ECO:0000313" key="3">
    <source>
        <dbReference type="EMBL" id="NBG95733.1"/>
    </source>
</evidence>
<evidence type="ECO:0000259" key="2">
    <source>
        <dbReference type="PROSITE" id="PS51819"/>
    </source>
</evidence>
<evidence type="ECO:0000256" key="1">
    <source>
        <dbReference type="SAM" id="MobiDB-lite"/>
    </source>
</evidence>
<sequence length="125" mass="13271">MTHKPDHFTVWAELPVTDLDRATAFYNKVFETELQRDDNGPNPMAVFTTSDGQGSAGHLYPGTPAKDGNGPTIHLAVPGKLEDAMARVTEAGGKVLSDPITIPAGRFAYAIDLDGNSIGLFETAA</sequence>
<proteinExistence type="predicted"/>
<dbReference type="Gene3D" id="3.10.180.10">
    <property type="entry name" value="2,3-Dihydroxybiphenyl 1,2-Dioxygenase, domain 1"/>
    <property type="match status" value="1"/>
</dbReference>
<evidence type="ECO:0000313" key="4">
    <source>
        <dbReference type="Proteomes" id="UP000470384"/>
    </source>
</evidence>
<dbReference type="InterPro" id="IPR004360">
    <property type="entry name" value="Glyas_Fos-R_dOase_dom"/>
</dbReference>
<reference evidence="3 4" key="1">
    <citation type="journal article" date="2016" name="Int. J. Syst. Evol. Microbiol.">
        <title>Pyruvatibacter mobilis gen. nov., sp. nov., a marine bacterium from the culture broth of Picochlorum sp. 122.</title>
        <authorList>
            <person name="Wang G."/>
            <person name="Tang M."/>
            <person name="Wu H."/>
            <person name="Dai S."/>
            <person name="Li T."/>
            <person name="Chen C."/>
            <person name="He H."/>
            <person name="Fan J."/>
            <person name="Xiang W."/>
            <person name="Li X."/>
        </authorList>
    </citation>
    <scope>NUCLEOTIDE SEQUENCE [LARGE SCALE GENOMIC DNA]</scope>
    <source>
        <strain evidence="3 4">GYP-11</strain>
    </source>
</reference>
<feature type="domain" description="VOC" evidence="2">
    <location>
        <begin position="4"/>
        <end position="123"/>
    </location>
</feature>
<dbReference type="EMBL" id="WXYQ01000006">
    <property type="protein sequence ID" value="NBG95733.1"/>
    <property type="molecule type" value="Genomic_DNA"/>
</dbReference>
<organism evidence="3 4">
    <name type="scientific">Pyruvatibacter mobilis</name>
    <dbReference type="NCBI Taxonomy" id="1712261"/>
    <lineage>
        <taxon>Bacteria</taxon>
        <taxon>Pseudomonadati</taxon>
        <taxon>Pseudomonadota</taxon>
        <taxon>Alphaproteobacteria</taxon>
        <taxon>Hyphomicrobiales</taxon>
        <taxon>Parvibaculaceae</taxon>
        <taxon>Pyruvatibacter</taxon>
    </lineage>
</organism>
<dbReference type="GeneID" id="300654435"/>
<keyword evidence="4" id="KW-1185">Reference proteome</keyword>
<feature type="region of interest" description="Disordered" evidence="1">
    <location>
        <begin position="37"/>
        <end position="70"/>
    </location>
</feature>
<dbReference type="PROSITE" id="PS51819">
    <property type="entry name" value="VOC"/>
    <property type="match status" value="1"/>
</dbReference>
<dbReference type="InterPro" id="IPR052164">
    <property type="entry name" value="Anthracycline_SecMetBiosynth"/>
</dbReference>
<dbReference type="Proteomes" id="UP000470384">
    <property type="component" value="Unassembled WGS sequence"/>
</dbReference>